<sequence>MLKSILSLEGAVELSENEQKMISGGNAPVCNPGSFAKRCNEFGTVPYYWDCVPDGTKAC</sequence>
<dbReference type="Proteomes" id="UP000479938">
    <property type="component" value="Unassembled WGS sequence"/>
</dbReference>
<keyword evidence="2" id="KW-1185">Reference proteome</keyword>
<gene>
    <name evidence="1" type="ORF">FLA105534_04799</name>
</gene>
<dbReference type="AlphaFoldDB" id="A0A6J4GWD9"/>
<reference evidence="1 2" key="1">
    <citation type="submission" date="2020-02" db="EMBL/GenBank/DDBJ databases">
        <authorList>
            <person name="Criscuolo A."/>
        </authorList>
    </citation>
    <scope>NUCLEOTIDE SEQUENCE [LARGE SCALE GENOMIC DNA]</scope>
    <source>
        <strain evidence="1">CIP105534</strain>
    </source>
</reference>
<dbReference type="EMBL" id="CADCSU010000206">
    <property type="protein sequence ID" value="CAA9203619.1"/>
    <property type="molecule type" value="Genomic_DNA"/>
</dbReference>
<organism evidence="1 2">
    <name type="scientific">Flavobacterium bizetiae</name>
    <dbReference type="NCBI Taxonomy" id="2704140"/>
    <lineage>
        <taxon>Bacteria</taxon>
        <taxon>Pseudomonadati</taxon>
        <taxon>Bacteroidota</taxon>
        <taxon>Flavobacteriia</taxon>
        <taxon>Flavobacteriales</taxon>
        <taxon>Flavobacteriaceae</taxon>
        <taxon>Flavobacterium</taxon>
    </lineage>
</organism>
<name>A0A6J4GWD9_9FLAO</name>
<protein>
    <submittedName>
        <fullName evidence="1">Uncharacterized protein</fullName>
    </submittedName>
</protein>
<evidence type="ECO:0000313" key="2">
    <source>
        <dbReference type="Proteomes" id="UP000479938"/>
    </source>
</evidence>
<dbReference type="RefSeq" id="WP_173973246.1">
    <property type="nucleotide sequence ID" value="NZ_CADCSU010000206.1"/>
</dbReference>
<accession>A0A6J4GWD9</accession>
<evidence type="ECO:0000313" key="1">
    <source>
        <dbReference type="EMBL" id="CAA9203619.1"/>
    </source>
</evidence>
<proteinExistence type="predicted"/>